<comment type="caution">
    <text evidence="1">The sequence shown here is derived from an EMBL/GenBank/DDBJ whole genome shotgun (WGS) entry which is preliminary data.</text>
</comment>
<accession>A0ACC0PV16</accession>
<reference evidence="1" key="1">
    <citation type="submission" date="2022-02" db="EMBL/GenBank/DDBJ databases">
        <title>Plant Genome Project.</title>
        <authorList>
            <person name="Zhang R.-G."/>
        </authorList>
    </citation>
    <scope>NUCLEOTIDE SEQUENCE</scope>
    <source>
        <strain evidence="1">AT1</strain>
    </source>
</reference>
<keyword evidence="2" id="KW-1185">Reference proteome</keyword>
<gene>
    <name evidence="1" type="ORF">RHMOL_Rhmol02G0286400</name>
</gene>
<proteinExistence type="predicted"/>
<name>A0ACC0PV16_RHOML</name>
<protein>
    <submittedName>
        <fullName evidence="1">Uncharacterized protein</fullName>
    </submittedName>
</protein>
<organism evidence="1 2">
    <name type="scientific">Rhododendron molle</name>
    <name type="common">Chinese azalea</name>
    <name type="synonym">Azalea mollis</name>
    <dbReference type="NCBI Taxonomy" id="49168"/>
    <lineage>
        <taxon>Eukaryota</taxon>
        <taxon>Viridiplantae</taxon>
        <taxon>Streptophyta</taxon>
        <taxon>Embryophyta</taxon>
        <taxon>Tracheophyta</taxon>
        <taxon>Spermatophyta</taxon>
        <taxon>Magnoliopsida</taxon>
        <taxon>eudicotyledons</taxon>
        <taxon>Gunneridae</taxon>
        <taxon>Pentapetalae</taxon>
        <taxon>asterids</taxon>
        <taxon>Ericales</taxon>
        <taxon>Ericaceae</taxon>
        <taxon>Ericoideae</taxon>
        <taxon>Rhodoreae</taxon>
        <taxon>Rhododendron</taxon>
    </lineage>
</organism>
<evidence type="ECO:0000313" key="2">
    <source>
        <dbReference type="Proteomes" id="UP001062846"/>
    </source>
</evidence>
<sequence>MFHFTSQIWTDADNNRAGMLIRLHSSPCELNKLAWADGLAKTITRRVKVYKDHLDDQRPSQDTIAAGHDLAPVGIEGDLMAWWLRKKGSSLEGRAREMCSLKVTSPSRPRGECPPNVDNPVIEVFVSNYGLWMLEFCSLGQFPVLFEQ</sequence>
<evidence type="ECO:0000313" key="1">
    <source>
        <dbReference type="EMBL" id="KAI8569540.1"/>
    </source>
</evidence>
<dbReference type="EMBL" id="CM046389">
    <property type="protein sequence ID" value="KAI8569540.1"/>
    <property type="molecule type" value="Genomic_DNA"/>
</dbReference>
<dbReference type="Proteomes" id="UP001062846">
    <property type="component" value="Chromosome 2"/>
</dbReference>